<reference evidence="2 3" key="1">
    <citation type="submission" date="2020-07" db="EMBL/GenBank/DDBJ databases">
        <title>Bacterium isolated from marine sediment.</title>
        <authorList>
            <person name="Shang D."/>
        </authorList>
    </citation>
    <scope>NUCLEOTIDE SEQUENCE [LARGE SCALE GENOMIC DNA]</scope>
    <source>
        <strain evidence="2 3">F6074</strain>
    </source>
</reference>
<organism evidence="2 3">
    <name type="scientific">Gelidibacter maritimus</name>
    <dbReference type="NCBI Taxonomy" id="2761487"/>
    <lineage>
        <taxon>Bacteria</taxon>
        <taxon>Pseudomonadati</taxon>
        <taxon>Bacteroidota</taxon>
        <taxon>Flavobacteriia</taxon>
        <taxon>Flavobacteriales</taxon>
        <taxon>Flavobacteriaceae</taxon>
        <taxon>Gelidibacter</taxon>
    </lineage>
</organism>
<dbReference type="Proteomes" id="UP000541857">
    <property type="component" value="Unassembled WGS sequence"/>
</dbReference>
<dbReference type="EMBL" id="JACGLT010000017">
    <property type="protein sequence ID" value="MBA6154314.1"/>
    <property type="molecule type" value="Genomic_DNA"/>
</dbReference>
<feature type="coiled-coil region" evidence="1">
    <location>
        <begin position="140"/>
        <end position="174"/>
    </location>
</feature>
<evidence type="ECO:0000313" key="3">
    <source>
        <dbReference type="Proteomes" id="UP000541857"/>
    </source>
</evidence>
<name>A0A7W2M7T6_9FLAO</name>
<protein>
    <recommendedName>
        <fullName evidence="4">Lipoprotein</fullName>
    </recommendedName>
</protein>
<keyword evidence="3" id="KW-1185">Reference proteome</keyword>
<sequence length="237" mass="26873">MKKIAFLTGLFFVLISCNNEKKQSSETKSDNNSETVANKSDGKSYDCLKDYNDNYETLLTKEEMATVFPIEENAKVNLRSGSYGEHIYRWDSDRPTFTMEVSNMKMDVPDQNTIGIKNLSFHSDKTDLKSIVGTFDMGYKKLSDEELAQIESNLEKAKDEIKEAGKDLMKVRAKSSWEAVDDLGSSAWYKWSERWGGELVVLAGRANFTILTKISNDPNENKQLAKELAKKVMAKCK</sequence>
<dbReference type="AlphaFoldDB" id="A0A7W2M7T6"/>
<keyword evidence="1" id="KW-0175">Coiled coil</keyword>
<proteinExistence type="predicted"/>
<accession>A0A7W2M7T6</accession>
<dbReference type="RefSeq" id="WP_182206592.1">
    <property type="nucleotide sequence ID" value="NZ_JACGLT010000017.1"/>
</dbReference>
<evidence type="ECO:0000313" key="2">
    <source>
        <dbReference type="EMBL" id="MBA6154314.1"/>
    </source>
</evidence>
<comment type="caution">
    <text evidence="2">The sequence shown here is derived from an EMBL/GenBank/DDBJ whole genome shotgun (WGS) entry which is preliminary data.</text>
</comment>
<evidence type="ECO:0008006" key="4">
    <source>
        <dbReference type="Google" id="ProtNLM"/>
    </source>
</evidence>
<gene>
    <name evidence="2" type="ORF">H3Z82_16425</name>
</gene>
<evidence type="ECO:0000256" key="1">
    <source>
        <dbReference type="SAM" id="Coils"/>
    </source>
</evidence>
<dbReference type="PROSITE" id="PS51257">
    <property type="entry name" value="PROKAR_LIPOPROTEIN"/>
    <property type="match status" value="1"/>
</dbReference>